<organism evidence="1 2">
    <name type="scientific">Sphagnum troendelagicum</name>
    <dbReference type="NCBI Taxonomy" id="128251"/>
    <lineage>
        <taxon>Eukaryota</taxon>
        <taxon>Viridiplantae</taxon>
        <taxon>Streptophyta</taxon>
        <taxon>Embryophyta</taxon>
        <taxon>Bryophyta</taxon>
        <taxon>Sphagnophytina</taxon>
        <taxon>Sphagnopsida</taxon>
        <taxon>Sphagnales</taxon>
        <taxon>Sphagnaceae</taxon>
        <taxon>Sphagnum</taxon>
    </lineage>
</organism>
<dbReference type="Gene3D" id="3.30.70.270">
    <property type="match status" value="1"/>
</dbReference>
<dbReference type="Proteomes" id="UP001497512">
    <property type="component" value="Chromosome 4"/>
</dbReference>
<evidence type="ECO:0000313" key="1">
    <source>
        <dbReference type="EMBL" id="CAK9222513.1"/>
    </source>
</evidence>
<keyword evidence="2" id="KW-1185">Reference proteome</keyword>
<dbReference type="SUPFAM" id="SSF56672">
    <property type="entry name" value="DNA/RNA polymerases"/>
    <property type="match status" value="1"/>
</dbReference>
<proteinExistence type="predicted"/>
<feature type="non-terminal residue" evidence="1">
    <location>
        <position position="1"/>
    </location>
</feature>
<dbReference type="EMBL" id="OZ019896">
    <property type="protein sequence ID" value="CAK9222513.1"/>
    <property type="molecule type" value="Genomic_DNA"/>
</dbReference>
<protein>
    <submittedName>
        <fullName evidence="1">Uncharacterized protein</fullName>
    </submittedName>
</protein>
<feature type="non-terminal residue" evidence="1">
    <location>
        <position position="56"/>
    </location>
</feature>
<dbReference type="InterPro" id="IPR043128">
    <property type="entry name" value="Rev_trsase/Diguanyl_cyclase"/>
</dbReference>
<gene>
    <name evidence="1" type="ORF">CSSPTR1EN2_LOCUS16132</name>
</gene>
<dbReference type="InterPro" id="IPR043502">
    <property type="entry name" value="DNA/RNA_pol_sf"/>
</dbReference>
<reference evidence="1" key="1">
    <citation type="submission" date="2024-02" db="EMBL/GenBank/DDBJ databases">
        <authorList>
            <consortium name="ELIXIR-Norway"/>
            <consortium name="Elixir Norway"/>
        </authorList>
    </citation>
    <scope>NUCLEOTIDE SEQUENCE</scope>
</reference>
<name>A0ABP0UI35_9BRYO</name>
<accession>A0ABP0UI35</accession>
<sequence>ITTIIVMPVLTNPTEIQRILGTTSFYQRYFHDFASTTTLMCKLLKNDEEFKWMDAC</sequence>
<evidence type="ECO:0000313" key="2">
    <source>
        <dbReference type="Proteomes" id="UP001497512"/>
    </source>
</evidence>